<sequence length="987" mass="104498">MSAGSGIAVDLMDGILSDKSCISKSQLTAPRSLHAYGISHQRKIKFPTPRRPIKPLNFRAHQADTRPLPAPSNPDMSKRCLSFGSRCLRSVTACPLEPSSRANSAHSITRPFDFAAYQQFLSYSVPGLGPRCVTISNGRNLFPSSAGMATQLQLVPSHPSIRSRCNSTSTPTFTTHGLKPTSPNFTFVLEANWTGHKWICTDCDKTYKLKARLLNHFKRCAKRSLNISLGVYTVPPFQVDSDAGITFCLCMVHGQAHRSPPSRLTGRISDWPHTPFTQEQDGRPMIQCDSCFLWLHMACVHVSEDHVPQVYLCPRCRPIHQSHGQVGLKNPRAKCIQDALAVVHSSPAKPSRYRALDSMKLARSSSGSAEESSDGLSGSPTMLFYPAPGKGKLSVNAQSNPGIPSTKRARSVQAGPHGGRKRIRRSPDSARLAQMLAEVPSPPLLPNQAGVCTSGAFSSHSLTPLHAQKPPRGPMCGKRPSKATGITARSANLHRVRANATAADQLHSEPGWPHMIIPPANMFAASRSPTPPTVSNMFSAGPLGMVMGSSGTSMGHRPPVPNSDPLVPTFDSDAHLTNITLDSTTGGGDLGAIHPDLLYSEDPYIMDSLYGHTSQSMGCPALGLSSEGLMPPLTDFQPPTELDMTTYSLPLGPNPWDPVTTTAFDPCFTMPAMPSNAAPSTLAPIDMSDADAFLEQLLSESDIDFHSHAQAPAGTGNALMHPPMAVSGTSGQAMCSMAASQPIYSQPWNQPSTSNQLMAMVSSMALPASTSLEPTTLPLHLSTDGPTKPLPNQPIAIAPRPMPVSTAGAACPPGISLTTRPVSRAATNTIGSAMPAYPAESAGGATAPTLNFEQISMAASANTNFSPNLGLDQATLMSMLTSSNNFVASGSSGPNGVVNITTQAHPTNWMSMPDQFVTRANSLTAMTSAATAMPSPGTLLAAQPMQSKGFGNTANLTALGNAGESSISATWFPDSELDGLIDFNALV</sequence>
<feature type="region of interest" description="Disordered" evidence="4">
    <location>
        <begin position="399"/>
        <end position="427"/>
    </location>
</feature>
<evidence type="ECO:0000313" key="7">
    <source>
        <dbReference type="Proteomes" id="UP001151582"/>
    </source>
</evidence>
<evidence type="ECO:0000259" key="5">
    <source>
        <dbReference type="SMART" id="SM00249"/>
    </source>
</evidence>
<name>A0A9W8B3P6_9FUNG</name>
<feature type="region of interest" description="Disordered" evidence="4">
    <location>
        <begin position="464"/>
        <end position="483"/>
    </location>
</feature>
<keyword evidence="3" id="KW-0862">Zinc</keyword>
<dbReference type="OrthoDB" id="418595at2759"/>
<dbReference type="AlphaFoldDB" id="A0A9W8B3P6"/>
<dbReference type="Gene3D" id="3.30.40.10">
    <property type="entry name" value="Zinc/RING finger domain, C3HC4 (zinc finger)"/>
    <property type="match status" value="1"/>
</dbReference>
<dbReference type="InterPro" id="IPR019786">
    <property type="entry name" value="Zinc_finger_PHD-type_CS"/>
</dbReference>
<dbReference type="InterPro" id="IPR019787">
    <property type="entry name" value="Znf_PHD-finger"/>
</dbReference>
<protein>
    <recommendedName>
        <fullName evidence="5">Zinc finger PHD-type domain-containing protein</fullName>
    </recommendedName>
</protein>
<evidence type="ECO:0000256" key="1">
    <source>
        <dbReference type="ARBA" id="ARBA00022723"/>
    </source>
</evidence>
<gene>
    <name evidence="6" type="ORF">H4R34_005046</name>
</gene>
<dbReference type="Pfam" id="PF00628">
    <property type="entry name" value="PHD"/>
    <property type="match status" value="1"/>
</dbReference>
<dbReference type="InterPro" id="IPR001965">
    <property type="entry name" value="Znf_PHD"/>
</dbReference>
<keyword evidence="7" id="KW-1185">Reference proteome</keyword>
<evidence type="ECO:0000313" key="6">
    <source>
        <dbReference type="EMBL" id="KAJ1973523.1"/>
    </source>
</evidence>
<organism evidence="6 7">
    <name type="scientific">Dimargaris verticillata</name>
    <dbReference type="NCBI Taxonomy" id="2761393"/>
    <lineage>
        <taxon>Eukaryota</taxon>
        <taxon>Fungi</taxon>
        <taxon>Fungi incertae sedis</taxon>
        <taxon>Zoopagomycota</taxon>
        <taxon>Kickxellomycotina</taxon>
        <taxon>Dimargaritomycetes</taxon>
        <taxon>Dimargaritales</taxon>
        <taxon>Dimargaritaceae</taxon>
        <taxon>Dimargaris</taxon>
    </lineage>
</organism>
<dbReference type="SUPFAM" id="SSF57903">
    <property type="entry name" value="FYVE/PHD zinc finger"/>
    <property type="match status" value="1"/>
</dbReference>
<feature type="domain" description="Zinc finger PHD-type" evidence="5">
    <location>
        <begin position="249"/>
        <end position="317"/>
    </location>
</feature>
<accession>A0A9W8B3P6</accession>
<dbReference type="Proteomes" id="UP001151582">
    <property type="component" value="Unassembled WGS sequence"/>
</dbReference>
<evidence type="ECO:0000256" key="3">
    <source>
        <dbReference type="ARBA" id="ARBA00022833"/>
    </source>
</evidence>
<comment type="caution">
    <text evidence="6">The sequence shown here is derived from an EMBL/GenBank/DDBJ whole genome shotgun (WGS) entry which is preliminary data.</text>
</comment>
<reference evidence="6" key="1">
    <citation type="submission" date="2022-07" db="EMBL/GenBank/DDBJ databases">
        <title>Phylogenomic reconstructions and comparative analyses of Kickxellomycotina fungi.</title>
        <authorList>
            <person name="Reynolds N.K."/>
            <person name="Stajich J.E."/>
            <person name="Barry K."/>
            <person name="Grigoriev I.V."/>
            <person name="Crous P."/>
            <person name="Smith M.E."/>
        </authorList>
    </citation>
    <scope>NUCLEOTIDE SEQUENCE</scope>
    <source>
        <strain evidence="6">RSA 567</strain>
    </source>
</reference>
<keyword evidence="1" id="KW-0479">Metal-binding</keyword>
<dbReference type="GO" id="GO:0008270">
    <property type="term" value="F:zinc ion binding"/>
    <property type="evidence" value="ECO:0007669"/>
    <property type="project" value="UniProtKB-KW"/>
</dbReference>
<dbReference type="PROSITE" id="PS01359">
    <property type="entry name" value="ZF_PHD_1"/>
    <property type="match status" value="1"/>
</dbReference>
<dbReference type="EMBL" id="JANBQB010000805">
    <property type="protein sequence ID" value="KAJ1973523.1"/>
    <property type="molecule type" value="Genomic_DNA"/>
</dbReference>
<evidence type="ECO:0000256" key="2">
    <source>
        <dbReference type="ARBA" id="ARBA00022771"/>
    </source>
</evidence>
<keyword evidence="2" id="KW-0863">Zinc-finger</keyword>
<proteinExistence type="predicted"/>
<dbReference type="SMART" id="SM00249">
    <property type="entry name" value="PHD"/>
    <property type="match status" value="1"/>
</dbReference>
<evidence type="ECO:0000256" key="4">
    <source>
        <dbReference type="SAM" id="MobiDB-lite"/>
    </source>
</evidence>
<dbReference type="InterPro" id="IPR013083">
    <property type="entry name" value="Znf_RING/FYVE/PHD"/>
</dbReference>
<dbReference type="InterPro" id="IPR011011">
    <property type="entry name" value="Znf_FYVE_PHD"/>
</dbReference>